<sequence length="320" mass="33233">MRTALIRASLAGALALAVSMSMAPGDARAAAAVPISAPGRYASDPSSTPSGAKTTRSLGGQVTVPAGSTRYLSSKLHVDDAAQVTEVSHMIYCRRPGETTNHAQLVSGQNVLANTRTAMLTRGFVTAPADTALTCSVYAQFVNHAADAAGAITVLAASYLQDVNDDIAAVQQTFSTSQLVNSSVNANPVSFTAPTSATKVQAIGDVSITVCYGPDKGLCSRSLGARMDGTRSYVGTQLVLNQLKADGSVCRTTTNGPLAGTTVTTTVHHYRINTWLTDVPVDTSCGSRDFVSYTRTTANADFNSFKIEANNQSVGAVFVP</sequence>
<protein>
    <submittedName>
        <fullName evidence="3">Uncharacterized protein</fullName>
    </submittedName>
</protein>
<feature type="chain" id="PRO_5038537991" evidence="2">
    <location>
        <begin position="24"/>
        <end position="320"/>
    </location>
</feature>
<gene>
    <name evidence="3" type="ORF">G5C51_06855</name>
</gene>
<accession>A0A6G4TW07</accession>
<keyword evidence="4" id="KW-1185">Reference proteome</keyword>
<comment type="caution">
    <text evidence="3">The sequence shown here is derived from an EMBL/GenBank/DDBJ whole genome shotgun (WGS) entry which is preliminary data.</text>
</comment>
<dbReference type="AlphaFoldDB" id="A0A6G4TW07"/>
<keyword evidence="2" id="KW-0732">Signal</keyword>
<organism evidence="3 4">
    <name type="scientific">Streptomyces coryli</name>
    <dbReference type="NCBI Taxonomy" id="1128680"/>
    <lineage>
        <taxon>Bacteria</taxon>
        <taxon>Bacillati</taxon>
        <taxon>Actinomycetota</taxon>
        <taxon>Actinomycetes</taxon>
        <taxon>Kitasatosporales</taxon>
        <taxon>Streptomycetaceae</taxon>
        <taxon>Streptomyces</taxon>
    </lineage>
</organism>
<reference evidence="3 4" key="1">
    <citation type="submission" date="2020-02" db="EMBL/GenBank/DDBJ databases">
        <title>Whole-genome analyses of novel actinobacteria.</title>
        <authorList>
            <person name="Sahin N."/>
        </authorList>
    </citation>
    <scope>NUCLEOTIDE SEQUENCE [LARGE SCALE GENOMIC DNA]</scope>
    <source>
        <strain evidence="3 4">A7024</strain>
    </source>
</reference>
<dbReference type="EMBL" id="JAAKZV010000018">
    <property type="protein sequence ID" value="NGN63626.1"/>
    <property type="molecule type" value="Genomic_DNA"/>
</dbReference>
<feature type="compositionally biased region" description="Polar residues" evidence="1">
    <location>
        <begin position="44"/>
        <end position="60"/>
    </location>
</feature>
<proteinExistence type="predicted"/>
<evidence type="ECO:0000256" key="1">
    <source>
        <dbReference type="SAM" id="MobiDB-lite"/>
    </source>
</evidence>
<feature type="region of interest" description="Disordered" evidence="1">
    <location>
        <begin position="40"/>
        <end position="60"/>
    </location>
</feature>
<feature type="signal peptide" evidence="2">
    <location>
        <begin position="1"/>
        <end position="23"/>
    </location>
</feature>
<evidence type="ECO:0000313" key="3">
    <source>
        <dbReference type="EMBL" id="NGN63626.1"/>
    </source>
</evidence>
<dbReference type="Proteomes" id="UP000481583">
    <property type="component" value="Unassembled WGS sequence"/>
</dbReference>
<evidence type="ECO:0000256" key="2">
    <source>
        <dbReference type="SAM" id="SignalP"/>
    </source>
</evidence>
<dbReference type="RefSeq" id="WP_165233369.1">
    <property type="nucleotide sequence ID" value="NZ_JAAKZV010000018.1"/>
</dbReference>
<evidence type="ECO:0000313" key="4">
    <source>
        <dbReference type="Proteomes" id="UP000481583"/>
    </source>
</evidence>
<name>A0A6G4TW07_9ACTN</name>